<keyword evidence="2" id="KW-1185">Reference proteome</keyword>
<sequence>MHASSLQHHVDVFHRTANQCFNRSLAEPDIPDFVRASRHLTSTLQPLLLSQPSSAQTLIHHTLTPLITILRYPPLFSPRFTPIRTHALVLFGRLYANCNSFNDHAALDCLHTVSQHASSQDVRIILTAPVQIAVAQNRRTAFMRLLATARRSDRFLAAFEAILRGFSTNSLLRECSPLQCMHITSALVLAVELKTSALPRDARAFVSALQLVFSRVLADQSNGGALPSELFLAFAAVVLHADAALQDHKSPARARYTSATPSFRYVRQTVAKLQQQLASFSDQPELLCFESRNRSVIAAVFVISTIPQFVTDCLPAAQIGFIRRSLELCMRTSLSQCEHNPSNDFVFHQQVCKCISEYPTTLASAHVQLIHRERACETNVHFLTNLAAQGASSNTICRFVYTAIMGSEFTPYAAVAYVSMLSLINVNTSLLLRGARRRLAPCIAQDTHALRALVQLTMVILVNKQLIASTRKRVVFVLRFTSHVLAKRMEEERSTPRIFAPEALQELWVSFARAMVACIESVTEAETVVFAIVECLSHLVAQKEVMFGAARDYLLGNLPEVLLERYLFRDKPTLVEERIMHVVISLDALSKAASDKRSYETLIHAITKCADHVKSGSRAERLVGVFALRCLTRCSEQVVNVALDKMTSFIATNKQRKEMFLPLVRAAVLGMDTGKKDVCVAWMMRIFGDMTQAQPHSIINADAEDKMKSRMAKL</sequence>
<reference evidence="1 2" key="1">
    <citation type="journal article" date="2018" name="Mol. Biol. Evol.">
        <title>Analysis of the draft genome of the red seaweed Gracilariopsis chorda provides insights into genome size evolution in Rhodophyta.</title>
        <authorList>
            <person name="Lee J."/>
            <person name="Yang E.C."/>
            <person name="Graf L."/>
            <person name="Yang J.H."/>
            <person name="Qiu H."/>
            <person name="Zel Zion U."/>
            <person name="Chan C.X."/>
            <person name="Stephens T.G."/>
            <person name="Weber A.P.M."/>
            <person name="Boo G.H."/>
            <person name="Boo S.M."/>
            <person name="Kim K.M."/>
            <person name="Shin Y."/>
            <person name="Jung M."/>
            <person name="Lee S.J."/>
            <person name="Yim H.S."/>
            <person name="Lee J.H."/>
            <person name="Bhattacharya D."/>
            <person name="Yoon H.S."/>
        </authorList>
    </citation>
    <scope>NUCLEOTIDE SEQUENCE [LARGE SCALE GENOMIC DNA]</scope>
    <source>
        <strain evidence="1 2">SKKU-2015</strain>
        <tissue evidence="1">Whole body</tissue>
    </source>
</reference>
<proteinExistence type="predicted"/>
<dbReference type="Proteomes" id="UP000247409">
    <property type="component" value="Unassembled WGS sequence"/>
</dbReference>
<dbReference type="AlphaFoldDB" id="A0A2V3J864"/>
<organism evidence="1 2">
    <name type="scientific">Gracilariopsis chorda</name>
    <dbReference type="NCBI Taxonomy" id="448386"/>
    <lineage>
        <taxon>Eukaryota</taxon>
        <taxon>Rhodophyta</taxon>
        <taxon>Florideophyceae</taxon>
        <taxon>Rhodymeniophycidae</taxon>
        <taxon>Gracilariales</taxon>
        <taxon>Gracilariaceae</taxon>
        <taxon>Gracilariopsis</taxon>
    </lineage>
</organism>
<evidence type="ECO:0000313" key="1">
    <source>
        <dbReference type="EMBL" id="PXF50112.1"/>
    </source>
</evidence>
<gene>
    <name evidence="1" type="ORF">BWQ96_00272</name>
</gene>
<dbReference type="EMBL" id="NBIV01000001">
    <property type="protein sequence ID" value="PXF50112.1"/>
    <property type="molecule type" value="Genomic_DNA"/>
</dbReference>
<name>A0A2V3J864_9FLOR</name>
<accession>A0A2V3J864</accession>
<comment type="caution">
    <text evidence="1">The sequence shown here is derived from an EMBL/GenBank/DDBJ whole genome shotgun (WGS) entry which is preliminary data.</text>
</comment>
<protein>
    <submittedName>
        <fullName evidence="1">Uncharacterized protein</fullName>
    </submittedName>
</protein>
<dbReference type="OrthoDB" id="10596150at2759"/>
<evidence type="ECO:0000313" key="2">
    <source>
        <dbReference type="Proteomes" id="UP000247409"/>
    </source>
</evidence>